<dbReference type="EMBL" id="FTPP01000001">
    <property type="protein sequence ID" value="SIT76702.1"/>
    <property type="molecule type" value="Genomic_DNA"/>
</dbReference>
<reference evidence="2" key="1">
    <citation type="submission" date="2017-01" db="EMBL/GenBank/DDBJ databases">
        <authorList>
            <person name="Varghese N."/>
            <person name="Submissions S."/>
        </authorList>
    </citation>
    <scope>NUCLEOTIDE SEQUENCE [LARGE SCALE GENOMIC DNA]</scope>
    <source>
        <strain evidence="2">LP100</strain>
    </source>
</reference>
<dbReference type="STRING" id="1317125.SAMN05444128_0379"/>
<keyword evidence="2" id="KW-1185">Reference proteome</keyword>
<evidence type="ECO:0000313" key="1">
    <source>
        <dbReference type="EMBL" id="SIT76702.1"/>
    </source>
</evidence>
<dbReference type="Proteomes" id="UP000187181">
    <property type="component" value="Unassembled WGS sequence"/>
</dbReference>
<evidence type="ECO:0008006" key="3">
    <source>
        <dbReference type="Google" id="ProtNLM"/>
    </source>
</evidence>
<organism evidence="1 2">
    <name type="scientific">Pontibacter indicus</name>
    <dbReference type="NCBI Taxonomy" id="1317125"/>
    <lineage>
        <taxon>Bacteria</taxon>
        <taxon>Pseudomonadati</taxon>
        <taxon>Bacteroidota</taxon>
        <taxon>Cytophagia</taxon>
        <taxon>Cytophagales</taxon>
        <taxon>Hymenobacteraceae</taxon>
        <taxon>Pontibacter</taxon>
    </lineage>
</organism>
<dbReference type="AlphaFoldDB" id="A0A1R3WFR5"/>
<gene>
    <name evidence="1" type="ORF">SAMN05444128_0379</name>
</gene>
<protein>
    <recommendedName>
        <fullName evidence="3">SMI1 / KNR4 family (SUKH-1)</fullName>
    </recommendedName>
</protein>
<evidence type="ECO:0000313" key="2">
    <source>
        <dbReference type="Proteomes" id="UP000187181"/>
    </source>
</evidence>
<name>A0A1R3WFR5_9BACT</name>
<proteinExistence type="predicted"/>
<accession>A0A1R3WFR5</accession>
<sequence>MQNKNKRTFFDLFDSIQPGLQMKFNINSDEKPTVVKIENKLVPKSDSNAKVFLSTISNKVNVQEFLDFYELYDGFELGTPIAPQNCIKKVSLRQLSAASIEEFTKQYLPGGKLAWTIDFNKSKAIYRGEESWVAFAEIGEGPACLTMFIEGENAGSIFLLTPQPHFNILKPVAKSYTSLLDRIAKDPAAFFRLVRAYVTMEGKDGLNYGHLPISYLDDVGSLEQEEIRTPNIL</sequence>